<protein>
    <recommendedName>
        <fullName evidence="4 6">Signal peptidase I</fullName>
        <ecNumber evidence="4 6">3.4.21.89</ecNumber>
    </recommendedName>
</protein>
<keyword evidence="5 6" id="KW-0378">Hydrolase</keyword>
<dbReference type="NCBIfam" id="TIGR02227">
    <property type="entry name" value="sigpep_I_bact"/>
    <property type="match status" value="1"/>
</dbReference>
<keyword evidence="6" id="KW-1133">Transmembrane helix</keyword>
<organism evidence="8 9">
    <name type="scientific">Brevibacterium pityocampae</name>
    <dbReference type="NCBI Taxonomy" id="506594"/>
    <lineage>
        <taxon>Bacteria</taxon>
        <taxon>Bacillati</taxon>
        <taxon>Actinomycetota</taxon>
        <taxon>Actinomycetes</taxon>
        <taxon>Micrococcales</taxon>
        <taxon>Brevibacteriaceae</taxon>
        <taxon>Brevibacterium</taxon>
    </lineage>
</organism>
<dbReference type="Gene3D" id="2.10.109.10">
    <property type="entry name" value="Umud Fragment, subunit A"/>
    <property type="match status" value="1"/>
</dbReference>
<feature type="transmembrane region" description="Helical" evidence="6">
    <location>
        <begin position="21"/>
        <end position="39"/>
    </location>
</feature>
<dbReference type="SUPFAM" id="SSF51306">
    <property type="entry name" value="LexA/Signal peptidase"/>
    <property type="match status" value="1"/>
</dbReference>
<feature type="domain" description="Peptidase S26" evidence="7">
    <location>
        <begin position="19"/>
        <end position="205"/>
    </location>
</feature>
<comment type="caution">
    <text evidence="8">The sequence shown here is derived from an EMBL/GenBank/DDBJ whole genome shotgun (WGS) entry which is preliminary data.</text>
</comment>
<keyword evidence="6" id="KW-0812">Transmembrane</keyword>
<dbReference type="Proteomes" id="UP001500642">
    <property type="component" value="Unassembled WGS sequence"/>
</dbReference>
<evidence type="ECO:0000256" key="5">
    <source>
        <dbReference type="ARBA" id="ARBA00022801"/>
    </source>
</evidence>
<evidence type="ECO:0000313" key="8">
    <source>
        <dbReference type="EMBL" id="GAA4395775.1"/>
    </source>
</evidence>
<reference evidence="9" key="1">
    <citation type="journal article" date="2019" name="Int. J. Syst. Evol. Microbiol.">
        <title>The Global Catalogue of Microorganisms (GCM) 10K type strain sequencing project: providing services to taxonomists for standard genome sequencing and annotation.</title>
        <authorList>
            <consortium name="The Broad Institute Genomics Platform"/>
            <consortium name="The Broad Institute Genome Sequencing Center for Infectious Disease"/>
            <person name="Wu L."/>
            <person name="Ma J."/>
        </authorList>
    </citation>
    <scope>NUCLEOTIDE SEQUENCE [LARGE SCALE GENOMIC DNA]</scope>
    <source>
        <strain evidence="9">JCM 17808</strain>
    </source>
</reference>
<dbReference type="EC" id="3.4.21.89" evidence="4 6"/>
<keyword evidence="6" id="KW-0472">Membrane</keyword>
<evidence type="ECO:0000256" key="4">
    <source>
        <dbReference type="ARBA" id="ARBA00013208"/>
    </source>
</evidence>
<sequence length="226" mass="24566">MTQDSAPPRRPSRIPALLKEAAIIIIVALVISTVVRTWVMRSFYIPSASMEDTLQVDDRILVNQLPWPGVDRGTIIVFDDPGGWLDTSVTQQYTPNPVLEFLGLVPADAGTQLIKRVIGVGGDTVECCDDQGRLMVNGEPIDEPYLAEGATPSDIPFEVTVPDGHYWVMGDNRSNSLDSRFNTDSAGGPFVPEDAVVGTVFFINWPADRIRPMGTPDEVFAGVPAP</sequence>
<evidence type="ECO:0000256" key="6">
    <source>
        <dbReference type="RuleBase" id="RU362042"/>
    </source>
</evidence>
<dbReference type="PRINTS" id="PR00727">
    <property type="entry name" value="LEADERPTASE"/>
</dbReference>
<evidence type="ECO:0000256" key="3">
    <source>
        <dbReference type="ARBA" id="ARBA00009370"/>
    </source>
</evidence>
<comment type="catalytic activity">
    <reaction evidence="1 6">
        <text>Cleavage of hydrophobic, N-terminal signal or leader sequences from secreted and periplasmic proteins.</text>
        <dbReference type="EC" id="3.4.21.89"/>
    </reaction>
</comment>
<gene>
    <name evidence="8" type="ORF">GCM10023167_26410</name>
</gene>
<dbReference type="InterPro" id="IPR036286">
    <property type="entry name" value="LexA/Signal_pep-like_sf"/>
</dbReference>
<proteinExistence type="inferred from homology"/>
<keyword evidence="9" id="KW-1185">Reference proteome</keyword>
<dbReference type="PROSITE" id="PS00761">
    <property type="entry name" value="SPASE_I_3"/>
    <property type="match status" value="1"/>
</dbReference>
<dbReference type="InterPro" id="IPR019758">
    <property type="entry name" value="Pept_S26A_signal_pept_1_CS"/>
</dbReference>
<dbReference type="InterPro" id="IPR019533">
    <property type="entry name" value="Peptidase_S26"/>
</dbReference>
<dbReference type="RefSeq" id="WP_295689723.1">
    <property type="nucleotide sequence ID" value="NZ_BAABGL010000036.1"/>
</dbReference>
<keyword evidence="6" id="KW-0645">Protease</keyword>
<name>A0ABP8JTB1_9MICO</name>
<comment type="similarity">
    <text evidence="3 6">Belongs to the peptidase S26 family.</text>
</comment>
<comment type="subcellular location">
    <subcellularLocation>
        <location evidence="2">Cell membrane</location>
        <topology evidence="2">Single-pass type II membrane protein</topology>
    </subcellularLocation>
    <subcellularLocation>
        <location evidence="6">Membrane</location>
        <topology evidence="6">Single-pass type II membrane protein</topology>
    </subcellularLocation>
</comment>
<dbReference type="CDD" id="cd06530">
    <property type="entry name" value="S26_SPase_I"/>
    <property type="match status" value="1"/>
</dbReference>
<accession>A0ABP8JTB1</accession>
<evidence type="ECO:0000313" key="9">
    <source>
        <dbReference type="Proteomes" id="UP001500642"/>
    </source>
</evidence>
<dbReference type="InterPro" id="IPR000223">
    <property type="entry name" value="Pept_S26A_signal_pept_1"/>
</dbReference>
<dbReference type="EMBL" id="BAABGL010000036">
    <property type="protein sequence ID" value="GAA4395775.1"/>
    <property type="molecule type" value="Genomic_DNA"/>
</dbReference>
<dbReference type="Pfam" id="PF10502">
    <property type="entry name" value="Peptidase_S26"/>
    <property type="match status" value="1"/>
</dbReference>
<evidence type="ECO:0000256" key="2">
    <source>
        <dbReference type="ARBA" id="ARBA00004401"/>
    </source>
</evidence>
<evidence type="ECO:0000259" key="7">
    <source>
        <dbReference type="Pfam" id="PF10502"/>
    </source>
</evidence>
<dbReference type="PANTHER" id="PTHR43390">
    <property type="entry name" value="SIGNAL PEPTIDASE I"/>
    <property type="match status" value="1"/>
</dbReference>
<dbReference type="PANTHER" id="PTHR43390:SF1">
    <property type="entry name" value="CHLOROPLAST PROCESSING PEPTIDASE"/>
    <property type="match status" value="1"/>
</dbReference>
<evidence type="ECO:0000256" key="1">
    <source>
        <dbReference type="ARBA" id="ARBA00000677"/>
    </source>
</evidence>